<gene>
    <name evidence="1" type="ORF">NDEV_1651</name>
</gene>
<organism evidence="1 2">
    <name type="scientific">Nitrosotalea devaniterrae</name>
    <dbReference type="NCBI Taxonomy" id="1078905"/>
    <lineage>
        <taxon>Archaea</taxon>
        <taxon>Nitrososphaerota</taxon>
        <taxon>Nitrososphaeria</taxon>
        <taxon>Nitrosotaleales</taxon>
        <taxon>Nitrosotaleaceae</taxon>
        <taxon>Nitrosotalea</taxon>
    </lineage>
</organism>
<dbReference type="EMBL" id="LN890280">
    <property type="protein sequence ID" value="CUR52414.1"/>
    <property type="molecule type" value="Genomic_DNA"/>
</dbReference>
<protein>
    <submittedName>
        <fullName evidence="1">Uncharacterized protein</fullName>
    </submittedName>
</protein>
<dbReference type="AlphaFoldDB" id="A0A128A4Y2"/>
<dbReference type="KEGG" id="ndv:NDEV_1651"/>
<evidence type="ECO:0000313" key="1">
    <source>
        <dbReference type="EMBL" id="CUR52414.1"/>
    </source>
</evidence>
<keyword evidence="2" id="KW-1185">Reference proteome</keyword>
<dbReference type="Proteomes" id="UP000196239">
    <property type="component" value="Chromosome 1"/>
</dbReference>
<reference evidence="2" key="1">
    <citation type="submission" date="2015-10" db="EMBL/GenBank/DDBJ databases">
        <authorList>
            <person name="Lehtovirta-Morley L.E."/>
            <person name="Vieille C."/>
        </authorList>
    </citation>
    <scope>NUCLEOTIDE SEQUENCE [LARGE SCALE GENOMIC DNA]</scope>
</reference>
<sequence>MPQTLLGSKLAVVRLKSPVPLVKALASWVTVIVKARENRAAKTRIFLDILSICRV</sequence>
<proteinExistence type="predicted"/>
<evidence type="ECO:0000313" key="2">
    <source>
        <dbReference type="Proteomes" id="UP000196239"/>
    </source>
</evidence>
<accession>A0A128A4Y2</accession>
<name>A0A128A4Y2_9ARCH</name>